<evidence type="ECO:0000313" key="3">
    <source>
        <dbReference type="EMBL" id="GIE20766.1"/>
    </source>
</evidence>
<proteinExistence type="predicted"/>
<accession>A0ABQ3ZQA9</accession>
<dbReference type="Proteomes" id="UP000603200">
    <property type="component" value="Unassembled WGS sequence"/>
</dbReference>
<comment type="caution">
    <text evidence="3">The sequence shown here is derived from an EMBL/GenBank/DDBJ whole genome shotgun (WGS) entry which is preliminary data.</text>
</comment>
<keyword evidence="4" id="KW-1185">Reference proteome</keyword>
<dbReference type="Gene3D" id="1.10.1780.10">
    <property type="entry name" value="Clp, N-terminal domain"/>
    <property type="match status" value="2"/>
</dbReference>
<evidence type="ECO:0000313" key="4">
    <source>
        <dbReference type="Proteomes" id="UP000603200"/>
    </source>
</evidence>
<feature type="domain" description="Clp R" evidence="2">
    <location>
        <begin position="65"/>
        <end position="194"/>
    </location>
</feature>
<keyword evidence="1" id="KW-0677">Repeat</keyword>
<evidence type="ECO:0000259" key="2">
    <source>
        <dbReference type="PROSITE" id="PS51903"/>
    </source>
</evidence>
<dbReference type="EMBL" id="BOMN01000043">
    <property type="protein sequence ID" value="GIE20766.1"/>
    <property type="molecule type" value="Genomic_DNA"/>
</dbReference>
<dbReference type="PROSITE" id="PS51903">
    <property type="entry name" value="CLP_R"/>
    <property type="match status" value="1"/>
</dbReference>
<protein>
    <recommendedName>
        <fullName evidence="2">Clp R domain-containing protein</fullName>
    </recommendedName>
</protein>
<dbReference type="InterPro" id="IPR036628">
    <property type="entry name" value="Clp_N_dom_sf"/>
</dbReference>
<dbReference type="SUPFAM" id="SSF81923">
    <property type="entry name" value="Double Clp-N motif"/>
    <property type="match status" value="2"/>
</dbReference>
<name>A0ABQ3ZQA9_9ACTN</name>
<dbReference type="Pfam" id="PF02861">
    <property type="entry name" value="Clp_N"/>
    <property type="match status" value="2"/>
</dbReference>
<organism evidence="3 4">
    <name type="scientific">Winogradskya humida</name>
    <dbReference type="NCBI Taxonomy" id="113566"/>
    <lineage>
        <taxon>Bacteria</taxon>
        <taxon>Bacillati</taxon>
        <taxon>Actinomycetota</taxon>
        <taxon>Actinomycetes</taxon>
        <taxon>Micromonosporales</taxon>
        <taxon>Micromonosporaceae</taxon>
        <taxon>Winogradskya</taxon>
    </lineage>
</organism>
<evidence type="ECO:0000256" key="1">
    <source>
        <dbReference type="PROSITE-ProRule" id="PRU01251"/>
    </source>
</evidence>
<gene>
    <name evidence="3" type="ORF">Ahu01nite_038680</name>
</gene>
<reference evidence="3 4" key="1">
    <citation type="submission" date="2021-01" db="EMBL/GenBank/DDBJ databases">
        <title>Whole genome shotgun sequence of Actinoplanes humidus NBRC 14915.</title>
        <authorList>
            <person name="Komaki H."/>
            <person name="Tamura T."/>
        </authorList>
    </citation>
    <scope>NUCLEOTIDE SEQUENCE [LARGE SCALE GENOMIC DNA]</scope>
    <source>
        <strain evidence="3 4">NBRC 14915</strain>
    </source>
</reference>
<sequence length="228" mass="23747">MRGYTWDMPKINVYLPDDLADAVREAGLPVSAICQRALEQAVSRVAAIRRTILDVREPVDLAAQLPNFTPRAVATLTLAIDRARAAGAATVTTADLLHGILAEGTNLAVQVLAAMEIDPAAIVVPSGAEDGRPAANALELAVTEATAMGHNYVGCEHLLIALAAEPDGLAGQVLRDAGADARSSRRAVSAAVAGYAHLRATTKEPANLLQAALAPIVQRIEALEARIS</sequence>
<dbReference type="InterPro" id="IPR004176">
    <property type="entry name" value="Clp_R_N"/>
</dbReference>